<dbReference type="SUPFAM" id="SSF51261">
    <property type="entry name" value="Duplicated hybrid motif"/>
    <property type="match status" value="1"/>
</dbReference>
<protein>
    <submittedName>
        <fullName evidence="3">Murein DD-endopeptidase MepM/ murein hydrolase activator NlpD</fullName>
    </submittedName>
</protein>
<evidence type="ECO:0000313" key="3">
    <source>
        <dbReference type="EMBL" id="MBB6096854.1"/>
    </source>
</evidence>
<organism evidence="3 4">
    <name type="scientific">Deinobacterium chartae</name>
    <dbReference type="NCBI Taxonomy" id="521158"/>
    <lineage>
        <taxon>Bacteria</taxon>
        <taxon>Thermotogati</taxon>
        <taxon>Deinococcota</taxon>
        <taxon>Deinococci</taxon>
        <taxon>Deinococcales</taxon>
        <taxon>Deinococcaceae</taxon>
        <taxon>Deinobacterium</taxon>
    </lineage>
</organism>
<dbReference type="Proteomes" id="UP000569951">
    <property type="component" value="Unassembled WGS sequence"/>
</dbReference>
<comment type="caution">
    <text evidence="3">The sequence shown here is derived from an EMBL/GenBank/DDBJ whole genome shotgun (WGS) entry which is preliminary data.</text>
</comment>
<dbReference type="InterPro" id="IPR016047">
    <property type="entry name" value="M23ase_b-sheet_dom"/>
</dbReference>
<sequence length="221" mass="23601">MKRKQPLLTLIAAAVLGLSSGAYALTQHTVTRGETLFSIAQAHGMTLHALRGMNPQIKNPDRVQVGTVINLPGSGKRAAAASTPKVQPASLRAAISRWFWPLAGHITSGFGWRAMKVAGTHQHNGIDIAAPRGAQVRAARGGRVVLAGWDRTGFGQSVLIDHGAGWRTRYSHNSALLVRAGQRVEAGQVIARVGSTGISTGNHLDFRVYRNGKPIDPMTIR</sequence>
<evidence type="ECO:0000256" key="1">
    <source>
        <dbReference type="SAM" id="SignalP"/>
    </source>
</evidence>
<dbReference type="Pfam" id="PF01551">
    <property type="entry name" value="Peptidase_M23"/>
    <property type="match status" value="1"/>
</dbReference>
<feature type="chain" id="PRO_5032813297" evidence="1">
    <location>
        <begin position="25"/>
        <end position="221"/>
    </location>
</feature>
<dbReference type="PANTHER" id="PTHR21666:SF270">
    <property type="entry name" value="MUREIN HYDROLASE ACTIVATOR ENVC"/>
    <property type="match status" value="1"/>
</dbReference>
<dbReference type="CDD" id="cd00118">
    <property type="entry name" value="LysM"/>
    <property type="match status" value="1"/>
</dbReference>
<name>A0A841HW13_9DEIO</name>
<dbReference type="SUPFAM" id="SSF54106">
    <property type="entry name" value="LysM domain"/>
    <property type="match status" value="1"/>
</dbReference>
<dbReference type="InterPro" id="IPR050570">
    <property type="entry name" value="Cell_wall_metabolism_enzyme"/>
</dbReference>
<accession>A0A841HW13</accession>
<dbReference type="SMART" id="SM00257">
    <property type="entry name" value="LysM"/>
    <property type="match status" value="1"/>
</dbReference>
<dbReference type="RefSeq" id="WP_183983698.1">
    <property type="nucleotide sequence ID" value="NZ_JACHHG010000001.1"/>
</dbReference>
<dbReference type="Gene3D" id="2.70.70.10">
    <property type="entry name" value="Glucose Permease (Domain IIA)"/>
    <property type="match status" value="1"/>
</dbReference>
<evidence type="ECO:0000259" key="2">
    <source>
        <dbReference type="PROSITE" id="PS51782"/>
    </source>
</evidence>
<gene>
    <name evidence="3" type="ORF">HNR42_000266</name>
</gene>
<dbReference type="Pfam" id="PF01476">
    <property type="entry name" value="LysM"/>
    <property type="match status" value="1"/>
</dbReference>
<feature type="signal peptide" evidence="1">
    <location>
        <begin position="1"/>
        <end position="24"/>
    </location>
</feature>
<keyword evidence="3" id="KW-0378">Hydrolase</keyword>
<dbReference type="InterPro" id="IPR018392">
    <property type="entry name" value="LysM"/>
</dbReference>
<evidence type="ECO:0000313" key="4">
    <source>
        <dbReference type="Proteomes" id="UP000569951"/>
    </source>
</evidence>
<dbReference type="GO" id="GO:0004222">
    <property type="term" value="F:metalloendopeptidase activity"/>
    <property type="evidence" value="ECO:0007669"/>
    <property type="project" value="TreeGrafter"/>
</dbReference>
<dbReference type="Gene3D" id="3.10.350.10">
    <property type="entry name" value="LysM domain"/>
    <property type="match status" value="1"/>
</dbReference>
<proteinExistence type="predicted"/>
<keyword evidence="4" id="KW-1185">Reference proteome</keyword>
<dbReference type="PANTHER" id="PTHR21666">
    <property type="entry name" value="PEPTIDASE-RELATED"/>
    <property type="match status" value="1"/>
</dbReference>
<dbReference type="EMBL" id="JACHHG010000001">
    <property type="protein sequence ID" value="MBB6096854.1"/>
    <property type="molecule type" value="Genomic_DNA"/>
</dbReference>
<feature type="domain" description="LysM" evidence="2">
    <location>
        <begin position="26"/>
        <end position="71"/>
    </location>
</feature>
<dbReference type="AlphaFoldDB" id="A0A841HW13"/>
<keyword evidence="1" id="KW-0732">Signal</keyword>
<dbReference type="InterPro" id="IPR011055">
    <property type="entry name" value="Dup_hybrid_motif"/>
</dbReference>
<dbReference type="PROSITE" id="PS51782">
    <property type="entry name" value="LYSM"/>
    <property type="match status" value="1"/>
</dbReference>
<dbReference type="InterPro" id="IPR036779">
    <property type="entry name" value="LysM_dom_sf"/>
</dbReference>
<dbReference type="CDD" id="cd12797">
    <property type="entry name" value="M23_peptidase"/>
    <property type="match status" value="1"/>
</dbReference>
<reference evidence="3 4" key="1">
    <citation type="submission" date="2020-08" db="EMBL/GenBank/DDBJ databases">
        <title>Genomic Encyclopedia of Type Strains, Phase IV (KMG-IV): sequencing the most valuable type-strain genomes for metagenomic binning, comparative biology and taxonomic classification.</title>
        <authorList>
            <person name="Goeker M."/>
        </authorList>
    </citation>
    <scope>NUCLEOTIDE SEQUENCE [LARGE SCALE GENOMIC DNA]</scope>
    <source>
        <strain evidence="3 4">DSM 21458</strain>
    </source>
</reference>